<keyword evidence="2" id="KW-1185">Reference proteome</keyword>
<evidence type="ECO:0000313" key="2">
    <source>
        <dbReference type="Proteomes" id="UP000290572"/>
    </source>
</evidence>
<comment type="caution">
    <text evidence="1">The sequence shown here is derived from an EMBL/GenBank/DDBJ whole genome shotgun (WGS) entry which is preliminary data.</text>
</comment>
<organism evidence="1 2">
    <name type="scientific">Labeo rohita</name>
    <name type="common">Indian major carp</name>
    <name type="synonym">Cyprinus rohita</name>
    <dbReference type="NCBI Taxonomy" id="84645"/>
    <lineage>
        <taxon>Eukaryota</taxon>
        <taxon>Metazoa</taxon>
        <taxon>Chordata</taxon>
        <taxon>Craniata</taxon>
        <taxon>Vertebrata</taxon>
        <taxon>Euteleostomi</taxon>
        <taxon>Actinopterygii</taxon>
        <taxon>Neopterygii</taxon>
        <taxon>Teleostei</taxon>
        <taxon>Ostariophysi</taxon>
        <taxon>Cypriniformes</taxon>
        <taxon>Cyprinidae</taxon>
        <taxon>Labeoninae</taxon>
        <taxon>Labeonini</taxon>
        <taxon>Labeo</taxon>
    </lineage>
</organism>
<accession>A0A498P0G0</accession>
<gene>
    <name evidence="1" type="ORF">ROHU_002076</name>
</gene>
<sequence>MQDIIGAQCMGRQGLGLTHVREKSNPVKRRAMIQAEVRGLEEEGSMAKVVGLGSQGAWARLSSVEISFLEEFARTMGPLAKALNILQDETDVQMGWLLPTLTLLINKLERIHINSR</sequence>
<name>A0A498P0G0_LABRO</name>
<dbReference type="AlphaFoldDB" id="A0A498P0G0"/>
<evidence type="ECO:0000313" key="1">
    <source>
        <dbReference type="EMBL" id="RXN37426.1"/>
    </source>
</evidence>
<dbReference type="EMBL" id="QBIY01005871">
    <property type="protein sequence ID" value="RXN37426.1"/>
    <property type="molecule type" value="Genomic_DNA"/>
</dbReference>
<proteinExistence type="predicted"/>
<protein>
    <submittedName>
        <fullName evidence="1">Uncharacterized protein</fullName>
    </submittedName>
</protein>
<dbReference type="Proteomes" id="UP000290572">
    <property type="component" value="Unassembled WGS sequence"/>
</dbReference>
<reference evidence="1 2" key="1">
    <citation type="submission" date="2018-03" db="EMBL/GenBank/DDBJ databases">
        <title>Draft genome sequence of Rohu Carp (Labeo rohita).</title>
        <authorList>
            <person name="Das P."/>
            <person name="Kushwaha B."/>
            <person name="Joshi C.G."/>
            <person name="Kumar D."/>
            <person name="Nagpure N.S."/>
            <person name="Sahoo L."/>
            <person name="Das S.P."/>
            <person name="Bit A."/>
            <person name="Patnaik S."/>
            <person name="Meher P.K."/>
            <person name="Jayasankar P."/>
            <person name="Koringa P.G."/>
            <person name="Patel N.V."/>
            <person name="Hinsu A.T."/>
            <person name="Kumar R."/>
            <person name="Pandey M."/>
            <person name="Agarwal S."/>
            <person name="Srivastava S."/>
            <person name="Singh M."/>
            <person name="Iquebal M.A."/>
            <person name="Jaiswal S."/>
            <person name="Angadi U.B."/>
            <person name="Kumar N."/>
            <person name="Raza M."/>
            <person name="Shah T.M."/>
            <person name="Rai A."/>
            <person name="Jena J.K."/>
        </authorList>
    </citation>
    <scope>NUCLEOTIDE SEQUENCE [LARGE SCALE GENOMIC DNA]</scope>
    <source>
        <strain evidence="1">DASCIFA01</strain>
        <tissue evidence="1">Testis</tissue>
    </source>
</reference>